<dbReference type="SUPFAM" id="SSF55781">
    <property type="entry name" value="GAF domain-like"/>
    <property type="match status" value="1"/>
</dbReference>
<dbReference type="PROSITE" id="PS50112">
    <property type="entry name" value="PAS"/>
    <property type="match status" value="1"/>
</dbReference>
<dbReference type="Gene3D" id="3.30.450.20">
    <property type="entry name" value="PAS domain"/>
    <property type="match status" value="3"/>
</dbReference>
<dbReference type="PROSITE" id="PS50887">
    <property type="entry name" value="GGDEF"/>
    <property type="match status" value="1"/>
</dbReference>
<reference evidence="5 6" key="1">
    <citation type="submission" date="2019-01" db="EMBL/GenBank/DDBJ databases">
        <title>Insights into ecological role of a new deltaproteobacterial order Candidatus Sinidesulfobacterales (Sva0485) by metagenomics and metatranscriptomics.</title>
        <authorList>
            <person name="Tan S."/>
            <person name="Liu J."/>
            <person name="Fang Y."/>
            <person name="Hedlund B."/>
            <person name="Lian Z.-H."/>
            <person name="Huang L.-Y."/>
            <person name="Li J.-T."/>
            <person name="Huang L.-N."/>
            <person name="Li W.-J."/>
            <person name="Jiang H.-C."/>
            <person name="Dong H.-L."/>
            <person name="Shu W.-S."/>
        </authorList>
    </citation>
    <scope>NUCLEOTIDE SEQUENCE [LARGE SCALE GENOMIC DNA]</scope>
    <source>
        <strain evidence="5">AP4</strain>
    </source>
</reference>
<keyword evidence="1" id="KW-0812">Transmembrane</keyword>
<dbReference type="SMART" id="SM00065">
    <property type="entry name" value="GAF"/>
    <property type="match status" value="1"/>
</dbReference>
<dbReference type="InterPro" id="IPR052155">
    <property type="entry name" value="Biofilm_reg_signaling"/>
</dbReference>
<dbReference type="NCBIfam" id="TIGR00254">
    <property type="entry name" value="GGDEF"/>
    <property type="match status" value="1"/>
</dbReference>
<dbReference type="CDD" id="cd00130">
    <property type="entry name" value="PAS"/>
    <property type="match status" value="3"/>
</dbReference>
<feature type="transmembrane region" description="Helical" evidence="1">
    <location>
        <begin position="7"/>
        <end position="28"/>
    </location>
</feature>
<dbReference type="Proteomes" id="UP000322454">
    <property type="component" value="Unassembled WGS sequence"/>
</dbReference>
<evidence type="ECO:0000256" key="1">
    <source>
        <dbReference type="SAM" id="Phobius"/>
    </source>
</evidence>
<evidence type="ECO:0000259" key="3">
    <source>
        <dbReference type="PROSITE" id="PS50113"/>
    </source>
</evidence>
<dbReference type="InterPro" id="IPR029016">
    <property type="entry name" value="GAF-like_dom_sf"/>
</dbReference>
<dbReference type="Pfam" id="PF13426">
    <property type="entry name" value="PAS_9"/>
    <property type="match status" value="3"/>
</dbReference>
<accession>A0A520XAJ0</accession>
<dbReference type="CDD" id="cd01949">
    <property type="entry name" value="GGDEF"/>
    <property type="match status" value="1"/>
</dbReference>
<dbReference type="InterPro" id="IPR029787">
    <property type="entry name" value="Nucleotide_cyclase"/>
</dbReference>
<dbReference type="SUPFAM" id="SSF55785">
    <property type="entry name" value="PYP-like sensor domain (PAS domain)"/>
    <property type="match status" value="3"/>
</dbReference>
<dbReference type="SUPFAM" id="SSF55073">
    <property type="entry name" value="Nucleotide cyclase"/>
    <property type="match status" value="1"/>
</dbReference>
<dbReference type="InterPro" id="IPR043128">
    <property type="entry name" value="Rev_trsase/Diguanyl_cyclase"/>
</dbReference>
<feature type="transmembrane region" description="Helical" evidence="1">
    <location>
        <begin position="189"/>
        <end position="212"/>
    </location>
</feature>
<dbReference type="AlphaFoldDB" id="A0A520XAJ0"/>
<protein>
    <submittedName>
        <fullName evidence="5">PAS domain S-box protein</fullName>
    </submittedName>
</protein>
<keyword evidence="1" id="KW-1133">Transmembrane helix</keyword>
<dbReference type="InterPro" id="IPR000014">
    <property type="entry name" value="PAS"/>
</dbReference>
<dbReference type="SMART" id="SM00091">
    <property type="entry name" value="PAS"/>
    <property type="match status" value="3"/>
</dbReference>
<dbReference type="EMBL" id="SHMQ01000022">
    <property type="protein sequence ID" value="RZV38194.1"/>
    <property type="molecule type" value="Genomic_DNA"/>
</dbReference>
<organism evidence="5 6">
    <name type="scientific">Candidatus Acidulodesulfobacterium acidiphilum</name>
    <dbReference type="NCBI Taxonomy" id="2597224"/>
    <lineage>
        <taxon>Bacteria</taxon>
        <taxon>Deltaproteobacteria</taxon>
        <taxon>Candidatus Acidulodesulfobacterales</taxon>
        <taxon>Candidatus Acidulodesulfobacterium</taxon>
    </lineage>
</organism>
<feature type="domain" description="PAS" evidence="2">
    <location>
        <begin position="221"/>
        <end position="274"/>
    </location>
</feature>
<dbReference type="Gene3D" id="3.30.450.40">
    <property type="match status" value="1"/>
</dbReference>
<gene>
    <name evidence="5" type="ORF">EVJ48_07585</name>
</gene>
<dbReference type="InterPro" id="IPR001610">
    <property type="entry name" value="PAC"/>
</dbReference>
<dbReference type="Gene3D" id="3.30.70.270">
    <property type="match status" value="1"/>
</dbReference>
<evidence type="ECO:0000259" key="4">
    <source>
        <dbReference type="PROSITE" id="PS50887"/>
    </source>
</evidence>
<dbReference type="NCBIfam" id="TIGR00229">
    <property type="entry name" value="sensory_box"/>
    <property type="match status" value="3"/>
</dbReference>
<dbReference type="Pfam" id="PF13185">
    <property type="entry name" value="GAF_2"/>
    <property type="match status" value="1"/>
</dbReference>
<dbReference type="Pfam" id="PF00990">
    <property type="entry name" value="GGDEF"/>
    <property type="match status" value="1"/>
</dbReference>
<sequence length="933" mass="107488">MCFIKNKITYVLGALFFIMVLTSAVSIWRFGLVPLRHSIVCNTKLHLKFMKINKNIERLKTKTRLIIYYEKVKPLNYRYKLKQTLNKTEILVGKIDSGYKNTAAFIKKTAPYANYDPKIVKIFEKSYFQWETFGKPDIKNFIKYPVYIAPITSYRLFSKYILMPVSSSIMPSMAPALEALSYFKYIINMYFFVFILGTIIIIMVGILLAYYFSKLFIVRKSEQRLKTFFSKLPVPSLIVNVESGLIIDANKKAVEFYGYSKEEFTHMTIAVINPFISIEEKIDFMAKSLNEGYNFAIFKHKLKNGEIRDVEAHISGIIYDNKPYVQAIITDITEKIKAQKRVERLFNFNAALAMINQTIAESADEKEMLKSVCELAVKYARLKLTYIGTPDEDEKLRFLASAGETGYLDGIFISVNPDIPEGQAISGRTWREGKMHYAQSFMGSPFLSPWKERAERFGIESAANLPVYRNGKIWGLFGVYHYEENIFDEDLKTLLEEIAKNISRGLDRIDVLIREHELMAAQEAILNNTIAGISITDQNRLYINLNNRFAEIFGYGSKDELLGQSARLLYFDDEEYNRVGEFYKNIFLEKKTATISPIYFKRKDGTAIWCEMSGSPVSINGQDAAIWTLYDITEKKLLEDKLKDSEELFRTLADNMPEGLDMHTEKFIYANPALQAKLGYSEEELKNMFFWDILAEEHKKTAKDAIKKGLVDIDYKHYVTFKVFKKTGEELWMYIYAGSALYKGKRVRIATFTDITELVQLRKQLEKEKESYKNISEKDDLTGIFNRRKFKSSLERLIKIAARYKRPLSLVMFDIDRFKEINDNFGHQAGDSVLSELTALVGTALRDTDILARYGGEEFMVIMPETDINDAENIAERIRKTVENRIFKYATSVTISLGVGRYADGEDADGFIKRVDGALYKAKQGGRNRVCIV</sequence>
<proteinExistence type="predicted"/>
<dbReference type="FunFam" id="3.30.70.270:FF:000001">
    <property type="entry name" value="Diguanylate cyclase domain protein"/>
    <property type="match status" value="1"/>
</dbReference>
<dbReference type="PROSITE" id="PS50113">
    <property type="entry name" value="PAC"/>
    <property type="match status" value="1"/>
</dbReference>
<evidence type="ECO:0000313" key="5">
    <source>
        <dbReference type="EMBL" id="RZV38194.1"/>
    </source>
</evidence>
<dbReference type="InterPro" id="IPR000160">
    <property type="entry name" value="GGDEF_dom"/>
</dbReference>
<feature type="domain" description="GGDEF" evidence="4">
    <location>
        <begin position="806"/>
        <end position="933"/>
    </location>
</feature>
<dbReference type="SMART" id="SM00267">
    <property type="entry name" value="GGDEF"/>
    <property type="match status" value="1"/>
</dbReference>
<dbReference type="InterPro" id="IPR000700">
    <property type="entry name" value="PAS-assoc_C"/>
</dbReference>
<name>A0A520XAJ0_9DELT</name>
<feature type="domain" description="PAC" evidence="3">
    <location>
        <begin position="594"/>
        <end position="644"/>
    </location>
</feature>
<comment type="caution">
    <text evidence="5">The sequence shown here is derived from an EMBL/GenBank/DDBJ whole genome shotgun (WGS) entry which is preliminary data.</text>
</comment>
<dbReference type="PANTHER" id="PTHR44757">
    <property type="entry name" value="DIGUANYLATE CYCLASE DGCP"/>
    <property type="match status" value="1"/>
</dbReference>
<dbReference type="InterPro" id="IPR003018">
    <property type="entry name" value="GAF"/>
</dbReference>
<evidence type="ECO:0000259" key="2">
    <source>
        <dbReference type="PROSITE" id="PS50112"/>
    </source>
</evidence>
<keyword evidence="1" id="KW-0472">Membrane</keyword>
<evidence type="ECO:0000313" key="6">
    <source>
        <dbReference type="Proteomes" id="UP000322454"/>
    </source>
</evidence>
<dbReference type="SMART" id="SM00086">
    <property type="entry name" value="PAC"/>
    <property type="match status" value="3"/>
</dbReference>
<dbReference type="InterPro" id="IPR035965">
    <property type="entry name" value="PAS-like_dom_sf"/>
</dbReference>
<dbReference type="PANTHER" id="PTHR44757:SF2">
    <property type="entry name" value="BIOFILM ARCHITECTURE MAINTENANCE PROTEIN MBAA"/>
    <property type="match status" value="1"/>
</dbReference>